<sequence>MATRKTLKVLGISGSLRQASVNSGLLRSAASSAARLNSNPSATTAPASPVVDYSFDFKIYDGMKDIPLYDGDVEAQTKPESVLRFRRAIDEADALLIASPEYNYSFSGVLKNAIDWASRNWDGHMPLAGKPAAIMGAGGVSGSSRSQYHLRQVLVGVGMPVLLRPEVMINAFVPGSFDANGDLIHEPTKAEIERQLLALALWADRLRG</sequence>
<protein>
    <submittedName>
        <fullName evidence="2">NAD(P)H:quinone oxidoreductase</fullName>
    </submittedName>
</protein>
<organism evidence="2 3">
    <name type="scientific">Acanthamoeba castellanii (strain ATCC 30010 / Neff)</name>
    <dbReference type="NCBI Taxonomy" id="1257118"/>
    <lineage>
        <taxon>Eukaryota</taxon>
        <taxon>Amoebozoa</taxon>
        <taxon>Discosea</taxon>
        <taxon>Longamoebia</taxon>
        <taxon>Centramoebida</taxon>
        <taxon>Acanthamoebidae</taxon>
        <taxon>Acanthamoeba</taxon>
    </lineage>
</organism>
<dbReference type="EMBL" id="KB008025">
    <property type="protein sequence ID" value="ELR15663.1"/>
    <property type="molecule type" value="Genomic_DNA"/>
</dbReference>
<gene>
    <name evidence="2" type="ORF">ACA1_377780</name>
</gene>
<dbReference type="InterPro" id="IPR005025">
    <property type="entry name" value="FMN_Rdtase-like_dom"/>
</dbReference>
<dbReference type="VEuPathDB" id="AmoebaDB:ACA1_377780"/>
<dbReference type="GO" id="GO:0010181">
    <property type="term" value="F:FMN binding"/>
    <property type="evidence" value="ECO:0007669"/>
    <property type="project" value="TreeGrafter"/>
</dbReference>
<accession>L8GSU9</accession>
<evidence type="ECO:0000313" key="2">
    <source>
        <dbReference type="EMBL" id="ELR15663.1"/>
    </source>
</evidence>
<dbReference type="GO" id="GO:0005829">
    <property type="term" value="C:cytosol"/>
    <property type="evidence" value="ECO:0007669"/>
    <property type="project" value="TreeGrafter"/>
</dbReference>
<keyword evidence="3" id="KW-1185">Reference proteome</keyword>
<dbReference type="InterPro" id="IPR050712">
    <property type="entry name" value="NAD(P)H-dep_reductase"/>
</dbReference>
<dbReference type="SUPFAM" id="SSF52218">
    <property type="entry name" value="Flavoproteins"/>
    <property type="match status" value="1"/>
</dbReference>
<evidence type="ECO:0000313" key="3">
    <source>
        <dbReference type="Proteomes" id="UP000011083"/>
    </source>
</evidence>
<dbReference type="RefSeq" id="XP_004337676.1">
    <property type="nucleotide sequence ID" value="XM_004337628.1"/>
</dbReference>
<dbReference type="Pfam" id="PF03358">
    <property type="entry name" value="FMN_red"/>
    <property type="match status" value="1"/>
</dbReference>
<dbReference type="AlphaFoldDB" id="L8GSU9"/>
<dbReference type="GO" id="GO:0016491">
    <property type="term" value="F:oxidoreductase activity"/>
    <property type="evidence" value="ECO:0007669"/>
    <property type="project" value="InterPro"/>
</dbReference>
<dbReference type="KEGG" id="acan:ACA1_377780"/>
<dbReference type="GeneID" id="14916278"/>
<reference evidence="2 3" key="1">
    <citation type="journal article" date="2013" name="Genome Biol.">
        <title>Genome of Acanthamoeba castellanii highlights extensive lateral gene transfer and early evolution of tyrosine kinase signaling.</title>
        <authorList>
            <person name="Clarke M."/>
            <person name="Lohan A.J."/>
            <person name="Liu B."/>
            <person name="Lagkouvardos I."/>
            <person name="Roy S."/>
            <person name="Zafar N."/>
            <person name="Bertelli C."/>
            <person name="Schilde C."/>
            <person name="Kianianmomeni A."/>
            <person name="Burglin T.R."/>
            <person name="Frech C."/>
            <person name="Turcotte B."/>
            <person name="Kopec K.O."/>
            <person name="Synnott J.M."/>
            <person name="Choo C."/>
            <person name="Paponov I."/>
            <person name="Finkler A."/>
            <person name="Soon Heng Tan C."/>
            <person name="Hutchins A.P."/>
            <person name="Weinmeier T."/>
            <person name="Rattei T."/>
            <person name="Chu J.S."/>
            <person name="Gimenez G."/>
            <person name="Irimia M."/>
            <person name="Rigden D.J."/>
            <person name="Fitzpatrick D.A."/>
            <person name="Lorenzo-Morales J."/>
            <person name="Bateman A."/>
            <person name="Chiu C.H."/>
            <person name="Tang P."/>
            <person name="Hegemann P."/>
            <person name="Fromm H."/>
            <person name="Raoult D."/>
            <person name="Greub G."/>
            <person name="Miranda-Saavedra D."/>
            <person name="Chen N."/>
            <person name="Nash P."/>
            <person name="Ginger M.L."/>
            <person name="Horn M."/>
            <person name="Schaap P."/>
            <person name="Caler L."/>
            <person name="Loftus B."/>
        </authorList>
    </citation>
    <scope>NUCLEOTIDE SEQUENCE [LARGE SCALE GENOMIC DNA]</scope>
    <source>
        <strain evidence="2 3">Neff</strain>
    </source>
</reference>
<dbReference type="Gene3D" id="3.40.50.360">
    <property type="match status" value="1"/>
</dbReference>
<proteinExistence type="predicted"/>
<evidence type="ECO:0000259" key="1">
    <source>
        <dbReference type="Pfam" id="PF03358"/>
    </source>
</evidence>
<dbReference type="OrthoDB" id="17788at2759"/>
<feature type="domain" description="NADPH-dependent FMN reductase-like" evidence="1">
    <location>
        <begin position="8"/>
        <end position="171"/>
    </location>
</feature>
<dbReference type="Proteomes" id="UP000011083">
    <property type="component" value="Unassembled WGS sequence"/>
</dbReference>
<dbReference type="PANTHER" id="PTHR30543">
    <property type="entry name" value="CHROMATE REDUCTASE"/>
    <property type="match status" value="1"/>
</dbReference>
<dbReference type="PANTHER" id="PTHR30543:SF21">
    <property type="entry name" value="NAD(P)H-DEPENDENT FMN REDUCTASE LOT6"/>
    <property type="match status" value="1"/>
</dbReference>
<dbReference type="InterPro" id="IPR029039">
    <property type="entry name" value="Flavoprotein-like_sf"/>
</dbReference>
<name>L8GSU9_ACACF</name>